<dbReference type="EMBL" id="BDRX01000092">
    <property type="protein sequence ID" value="GBF97125.1"/>
    <property type="molecule type" value="Genomic_DNA"/>
</dbReference>
<feature type="region of interest" description="Disordered" evidence="1">
    <location>
        <begin position="99"/>
        <end position="131"/>
    </location>
</feature>
<dbReference type="InParanoid" id="A0A2V0PJA4"/>
<feature type="domain" description="PFU" evidence="2">
    <location>
        <begin position="1"/>
        <end position="93"/>
    </location>
</feature>
<evidence type="ECO:0000313" key="4">
    <source>
        <dbReference type="Proteomes" id="UP000247498"/>
    </source>
</evidence>
<keyword evidence="4" id="KW-1185">Reference proteome</keyword>
<evidence type="ECO:0000259" key="2">
    <source>
        <dbReference type="PROSITE" id="PS51394"/>
    </source>
</evidence>
<feature type="compositionally biased region" description="Low complexity" evidence="1">
    <location>
        <begin position="543"/>
        <end position="552"/>
    </location>
</feature>
<feature type="compositionally biased region" description="Acidic residues" evidence="1">
    <location>
        <begin position="968"/>
        <end position="978"/>
    </location>
</feature>
<sequence>MATAAWGHAGPPGALGAVPVAEPIPEEGRLILITTVDIGEGNSDKIEVRAGDDPLDLARAFVHKHALPEAVVEALAQHLHENLRQAAAAQEAAWRRSGGSLRRGSKAYSSGPGYDSFGGAPSVHSDGAGSLRSDADSAVFERLYEHATVLRRKLQEKKERIAAEKESAVEGTRHHMSWISAEMMKQRTSGPYENYGEMLYAESLEGIARRRQKAERERATRAEAELSTATFQPEISRLAQHLWSRQDGSAVPAWQRLSKVKKSKTAERLEMLRREREEAETRECTFKPAISKRSDKLMSERADTLRSLNLSAHQQLYQDSLRRQQKQSQYANWFPEDVTFRPKLIASQRPPSSKAPSRGGAPPAREEGRGDTAAMVERLYSSYEKLQTKLSEARAKLDGDVDPATGRALYKPQTGRAPYYTRHAPEQGVGDYLYSLQTEKDEKARQRVAEEARRADEARRGRVDSSSAAIVRRLQRKRFSQVFAFLDRSAAGLIDLAALLEDPPAYLEELDDDVRDDLEHAARIAVRNTLSPRERGKVKHQDSGASAASSFFMPPPPGADVRESARRGGGAPPSPGPPANPSRVPLEAFCGLMEEAIAARPRPRAYLAPSPPQKYEPAETFAPRIDARSKAIAAKLRPKDTPLHELLHREATSLSAKKAALRAAAQDAQLRECTFAPRLVSEQLVPEGRVMKEMREGLYSHPLGAAAAALTNDEAALEALVAATIEAEAAACEGDADPHGAPCLQGEGPSFTGALQDLAAHLQAGPGMGRGLHGEAEDEDEYGQEEEEEEEAGGEVAYGYDHVEEEEEAEEEGAAEYCPEADAEAEAASGGSGASGVRRLEEIEAEVEAMLAATTAAAERIAANAGAGSGGEEGAYLSEVLGRAQAAVDAMAESFPGWEARFSSGSGGKAAATAAAAAAAGSDYDAEAEAVAAAAAAAEAALESRFTAPPGEEAAAVGGEPAPVDFDPSWDEEREEPEPQQAGSEAVAAAAAAAPEGEVHLAAEANAPAAEGALADADGDVSSIWGGPATGPGVAAADADAEWDAEELEAEKSAPLIEL</sequence>
<dbReference type="AlphaFoldDB" id="A0A2V0PJA4"/>
<dbReference type="OrthoDB" id="75192at2759"/>
<evidence type="ECO:0000256" key="1">
    <source>
        <dbReference type="SAM" id="MobiDB-lite"/>
    </source>
</evidence>
<feature type="region of interest" description="Disordered" evidence="1">
    <location>
        <begin position="529"/>
        <end position="584"/>
    </location>
</feature>
<protein>
    <recommendedName>
        <fullName evidence="2">PFU domain-containing protein</fullName>
    </recommendedName>
</protein>
<name>A0A2V0PJA4_9CHLO</name>
<dbReference type="Proteomes" id="UP000247498">
    <property type="component" value="Unassembled WGS sequence"/>
</dbReference>
<evidence type="ECO:0000313" key="3">
    <source>
        <dbReference type="EMBL" id="GBF97125.1"/>
    </source>
</evidence>
<gene>
    <name evidence="3" type="ORF">Rsub_10136</name>
</gene>
<dbReference type="PANTHER" id="PTHR35381:SF1">
    <property type="entry name" value="EF-HAND DOMAIN-CONTAINING PROTEIN"/>
    <property type="match status" value="1"/>
</dbReference>
<feature type="region of interest" description="Disordered" evidence="1">
    <location>
        <begin position="950"/>
        <end position="1005"/>
    </location>
</feature>
<dbReference type="InterPro" id="IPR015155">
    <property type="entry name" value="PFU"/>
</dbReference>
<feature type="compositionally biased region" description="Low complexity" evidence="1">
    <location>
        <begin position="950"/>
        <end position="964"/>
    </location>
</feature>
<dbReference type="PROSITE" id="PS51394">
    <property type="entry name" value="PFU"/>
    <property type="match status" value="1"/>
</dbReference>
<feature type="compositionally biased region" description="Low complexity" evidence="1">
    <location>
        <begin position="982"/>
        <end position="1005"/>
    </location>
</feature>
<feature type="compositionally biased region" description="Acidic residues" evidence="1">
    <location>
        <begin position="1039"/>
        <end position="1049"/>
    </location>
</feature>
<dbReference type="STRING" id="307507.A0A2V0PJA4"/>
<organism evidence="3 4">
    <name type="scientific">Raphidocelis subcapitata</name>
    <dbReference type="NCBI Taxonomy" id="307507"/>
    <lineage>
        <taxon>Eukaryota</taxon>
        <taxon>Viridiplantae</taxon>
        <taxon>Chlorophyta</taxon>
        <taxon>core chlorophytes</taxon>
        <taxon>Chlorophyceae</taxon>
        <taxon>CS clade</taxon>
        <taxon>Sphaeropleales</taxon>
        <taxon>Selenastraceae</taxon>
        <taxon>Raphidocelis</taxon>
    </lineage>
</organism>
<comment type="caution">
    <text evidence="3">The sequence shown here is derived from an EMBL/GenBank/DDBJ whole genome shotgun (WGS) entry which is preliminary data.</text>
</comment>
<feature type="compositionally biased region" description="Basic and acidic residues" evidence="1">
    <location>
        <begin position="532"/>
        <end position="542"/>
    </location>
</feature>
<feature type="region of interest" description="Disordered" evidence="1">
    <location>
        <begin position="346"/>
        <end position="371"/>
    </location>
</feature>
<accession>A0A2V0PJA4</accession>
<feature type="region of interest" description="Disordered" evidence="1">
    <location>
        <begin position="764"/>
        <end position="835"/>
    </location>
</feature>
<feature type="compositionally biased region" description="Acidic residues" evidence="1">
    <location>
        <begin position="803"/>
        <end position="825"/>
    </location>
</feature>
<dbReference type="PANTHER" id="PTHR35381">
    <property type="entry name" value="EF-HAND DOMAIN-CONTAINING PROTEIN"/>
    <property type="match status" value="1"/>
</dbReference>
<dbReference type="InterPro" id="IPR038122">
    <property type="entry name" value="PFU_sf"/>
</dbReference>
<proteinExistence type="predicted"/>
<dbReference type="Gene3D" id="3.10.20.870">
    <property type="entry name" value="PFU (PLAA family ubiquitin binding), C-terminal domain"/>
    <property type="match status" value="1"/>
</dbReference>
<feature type="region of interest" description="Disordered" evidence="1">
    <location>
        <begin position="1021"/>
        <end position="1059"/>
    </location>
</feature>
<feature type="compositionally biased region" description="Acidic residues" evidence="1">
    <location>
        <begin position="776"/>
        <end position="793"/>
    </location>
</feature>
<reference evidence="3 4" key="1">
    <citation type="journal article" date="2018" name="Sci. Rep.">
        <title>Raphidocelis subcapitata (=Pseudokirchneriella subcapitata) provides an insight into genome evolution and environmental adaptations in the Sphaeropleales.</title>
        <authorList>
            <person name="Suzuki S."/>
            <person name="Yamaguchi H."/>
            <person name="Nakajima N."/>
            <person name="Kawachi M."/>
        </authorList>
    </citation>
    <scope>NUCLEOTIDE SEQUENCE [LARGE SCALE GENOMIC DNA]</scope>
    <source>
        <strain evidence="3 4">NIES-35</strain>
    </source>
</reference>